<dbReference type="KEGG" id="fas:105272353"/>
<protein>
    <submittedName>
        <fullName evidence="1">Pkc-2 protein</fullName>
    </submittedName>
</protein>
<evidence type="ECO:0000313" key="1">
    <source>
        <dbReference type="EMBL" id="JAG71466.1"/>
    </source>
</evidence>
<dbReference type="OrthoDB" id="7682835at2759"/>
<dbReference type="EMBL" id="GBYB01001699">
    <property type="protein sequence ID" value="JAG71466.1"/>
    <property type="molecule type" value="Transcribed_RNA"/>
</dbReference>
<organism evidence="1">
    <name type="scientific">Fopius arisanus</name>
    <dbReference type="NCBI Taxonomy" id="64838"/>
    <lineage>
        <taxon>Eukaryota</taxon>
        <taxon>Metazoa</taxon>
        <taxon>Ecdysozoa</taxon>
        <taxon>Arthropoda</taxon>
        <taxon>Hexapoda</taxon>
        <taxon>Insecta</taxon>
        <taxon>Pterygota</taxon>
        <taxon>Neoptera</taxon>
        <taxon>Endopterygota</taxon>
        <taxon>Hymenoptera</taxon>
        <taxon>Apocrita</taxon>
        <taxon>Ichneumonoidea</taxon>
        <taxon>Braconidae</taxon>
        <taxon>Opiinae</taxon>
        <taxon>Fopius</taxon>
    </lineage>
</organism>
<keyword evidence="2" id="KW-1185">Reference proteome</keyword>
<proteinExistence type="predicted"/>
<accession>A0A9R1TQ13</accession>
<dbReference type="Proteomes" id="UP000694866">
    <property type="component" value="Unplaced"/>
</dbReference>
<reference evidence="1" key="1">
    <citation type="submission" date="2015-01" db="EMBL/GenBank/DDBJ databases">
        <title>Transcriptome Assembly of Fopius arisanus.</title>
        <authorList>
            <person name="Geib S."/>
        </authorList>
    </citation>
    <scope>NUCLEOTIDE SEQUENCE</scope>
</reference>
<gene>
    <name evidence="1" type="primary">pkc-2</name>
    <name evidence="3 4 5" type="synonym">LOC105272353</name>
    <name evidence="1" type="ORF">g.3483</name>
</gene>
<accession>A0A9R1TL50</accession>
<evidence type="ECO:0000313" key="2">
    <source>
        <dbReference type="Proteomes" id="UP000694866"/>
    </source>
</evidence>
<evidence type="ECO:0000313" key="3">
    <source>
        <dbReference type="RefSeq" id="XP_011312752.1"/>
    </source>
</evidence>
<sequence length="173" mass="20299">MPDEREILSNLTSDCNHGHSMFRVVDRPFNFRQSASDWIYKMLFLWSREPSQSPRASPWFAWLAMAIVIWSCRRQILRAILTLSPLRLVKRRNTSHNCQFKKSTSREEITEEKISMILHPKHMTGVRARMKRICPGDGPHVSDDLHEIPQVQYRVTRSGRVYGKYPHKVVIPS</sequence>
<evidence type="ECO:0000313" key="4">
    <source>
        <dbReference type="RefSeq" id="XP_011312753.1"/>
    </source>
</evidence>
<name>A0A0C9QEI7_9HYME</name>
<accession>A0A9R1TND6</accession>
<dbReference type="RefSeq" id="XP_011312753.1">
    <property type="nucleotide sequence ID" value="XM_011314451.1"/>
</dbReference>
<dbReference type="AlphaFoldDB" id="A0A0C9QEI7"/>
<evidence type="ECO:0000313" key="5">
    <source>
        <dbReference type="RefSeq" id="XP_011312754.1"/>
    </source>
</evidence>
<accession>A0A0C9QEI7</accession>
<dbReference type="GeneID" id="105272353"/>
<dbReference type="RefSeq" id="XP_011312752.1">
    <property type="nucleotide sequence ID" value="XM_011314450.1"/>
</dbReference>
<reference evidence="3 4" key="2">
    <citation type="submission" date="2025-04" db="UniProtKB">
        <authorList>
            <consortium name="RefSeq"/>
        </authorList>
    </citation>
    <scope>IDENTIFICATION</scope>
    <source>
        <strain evidence="3 4">USDA-PBARC FA_bdor</strain>
        <tissue evidence="3 4">Whole organism</tissue>
    </source>
</reference>
<dbReference type="RefSeq" id="XP_011312754.1">
    <property type="nucleotide sequence ID" value="XM_011314452.1"/>
</dbReference>